<evidence type="ECO:0000313" key="5">
    <source>
        <dbReference type="Proteomes" id="UP001190700"/>
    </source>
</evidence>
<feature type="non-terminal residue" evidence="4">
    <location>
        <position position="1"/>
    </location>
</feature>
<feature type="compositionally biased region" description="Polar residues" evidence="3">
    <location>
        <begin position="203"/>
        <end position="213"/>
    </location>
</feature>
<dbReference type="InterPro" id="IPR032675">
    <property type="entry name" value="LRR_dom_sf"/>
</dbReference>
<sequence>ECQAVHLADCQVEFWPAMVLGEVLLRGRERVEGAAEEAGALEALRLQRNFLCGRERDVEAEVPQGLRSLGAGLSGPGFHPTLLDLSDNIIGPQGLSALAQGLMFSASLQELRLADNPLCGLNPNGYGTFNISGVEELSRALCPPGLPSPALSTGLGASPSSAAGGADVLSTGLDQRSGKPASSVAGVPHPEPLGYGSRPGTPSRLSGASGYGSNPSITGRRAAGVHQGLQAASLHQTLRVLDLADCQICDEGVRDIAKVLQPHEMAGSYNTTLQQLNLSGNRIGPRGMATLAAALSEAPCGVVNTSLTALNMERNEITKRGADLGGLSAMAAALRGAETAEAGGAGKARRLKAGGEPSRAGSVASSGARPCGLASLNLMANCLGVTGSQLIVDVFLSSFTLRTLSGLHPEEKSLDLSGEHIRFDDLMLLSADISVNTTITALDVSSTGIDAPGLRALAASLGTAPPAARSGSSGAYDCVAAEGRPTAVAGQALRSLVLSNNVLAGRGSREEAVQLEGMKALGEALSCNDRLTLLDLCGNQLDGEALGYLTAGLHDNAALSHLYLSSGDRFGRDGLHTTIWGRRPNNQSLLA</sequence>
<accession>A0AAE0BT48</accession>
<dbReference type="SUPFAM" id="SSF52047">
    <property type="entry name" value="RNI-like"/>
    <property type="match status" value="1"/>
</dbReference>
<dbReference type="PANTHER" id="PTHR24111">
    <property type="entry name" value="LEUCINE-RICH REPEAT-CONTAINING PROTEIN 34"/>
    <property type="match status" value="1"/>
</dbReference>
<keyword evidence="2" id="KW-0677">Repeat</keyword>
<dbReference type="Gene3D" id="3.80.10.10">
    <property type="entry name" value="Ribonuclease Inhibitor"/>
    <property type="match status" value="4"/>
</dbReference>
<dbReference type="Pfam" id="PF13516">
    <property type="entry name" value="LRR_6"/>
    <property type="match status" value="5"/>
</dbReference>
<dbReference type="InterPro" id="IPR001611">
    <property type="entry name" value="Leu-rich_rpt"/>
</dbReference>
<name>A0AAE0BT48_9CHLO</name>
<dbReference type="Proteomes" id="UP001190700">
    <property type="component" value="Unassembled WGS sequence"/>
</dbReference>
<comment type="subcellular location">
    <subcellularLocation>
        <location evidence="1">Cytoplasm</location>
        <location evidence="1">Cytoskeleton</location>
        <location evidence="1">Cilium axoneme</location>
    </subcellularLocation>
</comment>
<dbReference type="AlphaFoldDB" id="A0AAE0BT48"/>
<dbReference type="PANTHER" id="PTHR24111:SF0">
    <property type="entry name" value="LEUCINE-RICH REPEAT-CONTAINING PROTEIN"/>
    <property type="match status" value="1"/>
</dbReference>
<dbReference type="InterPro" id="IPR052201">
    <property type="entry name" value="LRR-containing_regulator"/>
</dbReference>
<feature type="region of interest" description="Disordered" evidence="3">
    <location>
        <begin position="345"/>
        <end position="364"/>
    </location>
</feature>
<evidence type="ECO:0000256" key="3">
    <source>
        <dbReference type="SAM" id="MobiDB-lite"/>
    </source>
</evidence>
<comment type="caution">
    <text evidence="4">The sequence shown here is derived from an EMBL/GenBank/DDBJ whole genome shotgun (WGS) entry which is preliminary data.</text>
</comment>
<reference evidence="4 5" key="1">
    <citation type="journal article" date="2015" name="Genome Biol. Evol.">
        <title>Comparative Genomics of a Bacterivorous Green Alga Reveals Evolutionary Causalities and Consequences of Phago-Mixotrophic Mode of Nutrition.</title>
        <authorList>
            <person name="Burns J.A."/>
            <person name="Paasch A."/>
            <person name="Narechania A."/>
            <person name="Kim E."/>
        </authorList>
    </citation>
    <scope>NUCLEOTIDE SEQUENCE [LARGE SCALE GENOMIC DNA]</scope>
    <source>
        <strain evidence="4 5">PLY_AMNH</strain>
    </source>
</reference>
<dbReference type="EMBL" id="LGRX02033396">
    <property type="protein sequence ID" value="KAK3241415.1"/>
    <property type="molecule type" value="Genomic_DNA"/>
</dbReference>
<gene>
    <name evidence="4" type="ORF">CYMTET_48817</name>
</gene>
<proteinExistence type="predicted"/>
<evidence type="ECO:0000256" key="2">
    <source>
        <dbReference type="ARBA" id="ARBA00022737"/>
    </source>
</evidence>
<evidence type="ECO:0000313" key="4">
    <source>
        <dbReference type="EMBL" id="KAK3241415.1"/>
    </source>
</evidence>
<feature type="compositionally biased region" description="Low complexity" evidence="3">
    <location>
        <begin position="354"/>
        <end position="364"/>
    </location>
</feature>
<dbReference type="GO" id="GO:0005930">
    <property type="term" value="C:axoneme"/>
    <property type="evidence" value="ECO:0007669"/>
    <property type="project" value="UniProtKB-SubCell"/>
</dbReference>
<evidence type="ECO:0000256" key="1">
    <source>
        <dbReference type="ARBA" id="ARBA00004430"/>
    </source>
</evidence>
<dbReference type="SMART" id="SM00368">
    <property type="entry name" value="LRR_RI"/>
    <property type="match status" value="7"/>
</dbReference>
<organism evidence="4 5">
    <name type="scientific">Cymbomonas tetramitiformis</name>
    <dbReference type="NCBI Taxonomy" id="36881"/>
    <lineage>
        <taxon>Eukaryota</taxon>
        <taxon>Viridiplantae</taxon>
        <taxon>Chlorophyta</taxon>
        <taxon>Pyramimonadophyceae</taxon>
        <taxon>Pyramimonadales</taxon>
        <taxon>Pyramimonadaceae</taxon>
        <taxon>Cymbomonas</taxon>
    </lineage>
</organism>
<keyword evidence="5" id="KW-1185">Reference proteome</keyword>
<feature type="compositionally biased region" description="Low complexity" evidence="3">
    <location>
        <begin position="153"/>
        <end position="166"/>
    </location>
</feature>
<feature type="region of interest" description="Disordered" evidence="3">
    <location>
        <begin position="153"/>
        <end position="213"/>
    </location>
</feature>
<protein>
    <submittedName>
        <fullName evidence="4">Uncharacterized protein</fullName>
    </submittedName>
</protein>